<dbReference type="Gene3D" id="2.60.120.1440">
    <property type="match status" value="1"/>
</dbReference>
<dbReference type="InterPro" id="IPR006860">
    <property type="entry name" value="FecR"/>
</dbReference>
<keyword evidence="5" id="KW-1185">Reference proteome</keyword>
<comment type="caution">
    <text evidence="4">The sequence shown here is derived from an EMBL/GenBank/DDBJ whole genome shotgun (WGS) entry which is preliminary data.</text>
</comment>
<dbReference type="Proteomes" id="UP000295807">
    <property type="component" value="Unassembled WGS sequence"/>
</dbReference>
<gene>
    <name evidence="4" type="ORF">EDD80_10117</name>
</gene>
<dbReference type="PANTHER" id="PTHR30273">
    <property type="entry name" value="PERIPLASMIC SIGNAL SENSOR AND SIGMA FACTOR ACTIVATOR FECR-RELATED"/>
    <property type="match status" value="1"/>
</dbReference>
<dbReference type="OrthoDB" id="1523489at2"/>
<feature type="domain" description="FecR protein" evidence="2">
    <location>
        <begin position="131"/>
        <end position="223"/>
    </location>
</feature>
<dbReference type="GO" id="GO:0016989">
    <property type="term" value="F:sigma factor antagonist activity"/>
    <property type="evidence" value="ECO:0007669"/>
    <property type="project" value="TreeGrafter"/>
</dbReference>
<keyword evidence="1" id="KW-0812">Transmembrane</keyword>
<dbReference type="RefSeq" id="WP_132127307.1">
    <property type="nucleotide sequence ID" value="NZ_CP042432.1"/>
</dbReference>
<evidence type="ECO:0000313" key="4">
    <source>
        <dbReference type="EMBL" id="TCS89820.1"/>
    </source>
</evidence>
<dbReference type="AlphaFoldDB" id="A0A4R3KYX1"/>
<dbReference type="PANTHER" id="PTHR30273:SF2">
    <property type="entry name" value="PROTEIN FECR"/>
    <property type="match status" value="1"/>
</dbReference>
<dbReference type="InterPro" id="IPR032508">
    <property type="entry name" value="FecR_C"/>
</dbReference>
<feature type="transmembrane region" description="Helical" evidence="1">
    <location>
        <begin position="104"/>
        <end position="123"/>
    </location>
</feature>
<dbReference type="InterPro" id="IPR012373">
    <property type="entry name" value="Ferrdict_sens_TM"/>
</dbReference>
<dbReference type="Pfam" id="PF04773">
    <property type="entry name" value="FecR"/>
    <property type="match status" value="1"/>
</dbReference>
<reference evidence="4 5" key="1">
    <citation type="submission" date="2019-03" db="EMBL/GenBank/DDBJ databases">
        <title>Genomic Encyclopedia of Type Strains, Phase IV (KMG-IV): sequencing the most valuable type-strain genomes for metagenomic binning, comparative biology and taxonomic classification.</title>
        <authorList>
            <person name="Goeker M."/>
        </authorList>
    </citation>
    <scope>NUCLEOTIDE SEQUENCE [LARGE SCALE GENOMIC DNA]</scope>
    <source>
        <strain evidence="4 5">DSM 21100</strain>
    </source>
</reference>
<keyword evidence="1" id="KW-1133">Transmembrane helix</keyword>
<name>A0A4R3KYX1_9SPHI</name>
<organism evidence="4 5">
    <name type="scientific">Anseongella ginsenosidimutans</name>
    <dbReference type="NCBI Taxonomy" id="496056"/>
    <lineage>
        <taxon>Bacteria</taxon>
        <taxon>Pseudomonadati</taxon>
        <taxon>Bacteroidota</taxon>
        <taxon>Sphingobacteriia</taxon>
        <taxon>Sphingobacteriales</taxon>
        <taxon>Sphingobacteriaceae</taxon>
        <taxon>Anseongella</taxon>
    </lineage>
</organism>
<accession>A0A4R3KYX1</accession>
<evidence type="ECO:0000259" key="3">
    <source>
        <dbReference type="Pfam" id="PF16344"/>
    </source>
</evidence>
<feature type="domain" description="Protein FecR C-terminal" evidence="3">
    <location>
        <begin position="276"/>
        <end position="343"/>
    </location>
</feature>
<proteinExistence type="predicted"/>
<sequence>MQYQDYTVKDFLLDERFRKWVMNPDPEIEAFWESWLLNNSEKAEEVQQAREVLQLIRFRQHQASPEEQAQTWERIGQTIRDERPVIPLPGASPSRRVLTRRLRYAAALAALLMVVSLAFYFYYRAPVSHDTAYGEISTIVLPDNSIVKLNANSHLRYTRSWDNERPREIWLEGEAFFSVVHKSNNQQFLVHTNDMTVKVTGTEFNVNTRHIATKVVLNNGAVELLLNPGTQKQDAKNRENLLMKPGDMISWSYRTGKLISARVDPELYSSWRTNILRFKGTPILEVARSLQDNFGIAIRFEDRELLEETFTGTIPMDNVDVFFKTLSRTFNVEIIRNDKEIIIVKR</sequence>
<evidence type="ECO:0000259" key="2">
    <source>
        <dbReference type="Pfam" id="PF04773"/>
    </source>
</evidence>
<evidence type="ECO:0000256" key="1">
    <source>
        <dbReference type="SAM" id="Phobius"/>
    </source>
</evidence>
<dbReference type="EMBL" id="SMAD01000001">
    <property type="protein sequence ID" value="TCS89820.1"/>
    <property type="molecule type" value="Genomic_DNA"/>
</dbReference>
<dbReference type="Gene3D" id="3.55.50.30">
    <property type="match status" value="1"/>
</dbReference>
<protein>
    <submittedName>
        <fullName evidence="4">FecR family protein</fullName>
    </submittedName>
</protein>
<dbReference type="Pfam" id="PF16344">
    <property type="entry name" value="FecR_C"/>
    <property type="match status" value="1"/>
</dbReference>
<dbReference type="PIRSF" id="PIRSF018266">
    <property type="entry name" value="FecR"/>
    <property type="match status" value="1"/>
</dbReference>
<evidence type="ECO:0000313" key="5">
    <source>
        <dbReference type="Proteomes" id="UP000295807"/>
    </source>
</evidence>
<keyword evidence="1" id="KW-0472">Membrane</keyword>